<accession>A0A379ZY10</accession>
<dbReference type="GO" id="GO:0016853">
    <property type="term" value="F:isomerase activity"/>
    <property type="evidence" value="ECO:0007669"/>
    <property type="project" value="InterPro"/>
</dbReference>
<dbReference type="InterPro" id="IPR008183">
    <property type="entry name" value="Aldose_1/G6P_1-epimerase"/>
</dbReference>
<organism evidence="1 2">
    <name type="scientific">Serratia quinivorans</name>
    <dbReference type="NCBI Taxonomy" id="137545"/>
    <lineage>
        <taxon>Bacteria</taxon>
        <taxon>Pseudomonadati</taxon>
        <taxon>Pseudomonadota</taxon>
        <taxon>Gammaproteobacteria</taxon>
        <taxon>Enterobacterales</taxon>
        <taxon>Yersiniaceae</taxon>
        <taxon>Serratia</taxon>
    </lineage>
</organism>
<proteinExistence type="predicted"/>
<evidence type="ECO:0000313" key="1">
    <source>
        <dbReference type="EMBL" id="SUI69377.1"/>
    </source>
</evidence>
<reference evidence="1 2" key="1">
    <citation type="submission" date="2018-06" db="EMBL/GenBank/DDBJ databases">
        <authorList>
            <consortium name="Pathogen Informatics"/>
            <person name="Doyle S."/>
        </authorList>
    </citation>
    <scope>NUCLEOTIDE SEQUENCE [LARGE SCALE GENOMIC DNA]</scope>
    <source>
        <strain evidence="1 2">NCTC11544</strain>
    </source>
</reference>
<gene>
    <name evidence="1" type="ORF">NCTC11544_03027</name>
</gene>
<dbReference type="Gene3D" id="2.70.98.10">
    <property type="match status" value="1"/>
</dbReference>
<protein>
    <submittedName>
        <fullName evidence="1">Putative aldose-1-epimerase</fullName>
    </submittedName>
</protein>
<dbReference type="InterPro" id="IPR011013">
    <property type="entry name" value="Gal_mutarotase_sf_dom"/>
</dbReference>
<dbReference type="Pfam" id="PF01263">
    <property type="entry name" value="Aldose_epim"/>
    <property type="match status" value="1"/>
</dbReference>
<sequence length="295" mass="33487">MALFDMDNGCLSLVVSSLGGSVLKLAAHGPEGESPLLRPAVLSDTTSALQSGCFPLVPFGNRVNQNRFNFEDHEYQLSANTDWDRHYLHGDGWLQEWQCVEQGSNHLHLRYQHEDGPYRYQVEQYFTLQQHQLSIELAVEHRGERPMPYGLGWHPYFPLTADTRVQASAGAYWLEAEDWLAGEQAALTEELDFSQPGPLPRHWVNNGFSGWNGEAWIQWPEQGARLRMNTQPACPVYFLFVSDPAFDPGYQFDFFCLEPMSHAANGHNMADLGGLRRLAKGQRFSQTMLLSYSSF</sequence>
<dbReference type="RefSeq" id="WP_115183711.1">
    <property type="nucleotide sequence ID" value="NZ_CAMKUF010000003.1"/>
</dbReference>
<dbReference type="AlphaFoldDB" id="A0A379ZY10"/>
<dbReference type="InterPro" id="IPR014718">
    <property type="entry name" value="GH-type_carb-bd"/>
</dbReference>
<dbReference type="CDD" id="cd09021">
    <property type="entry name" value="Aldose_epim_Ec_YphB"/>
    <property type="match status" value="1"/>
</dbReference>
<dbReference type="EMBL" id="UGYN01000002">
    <property type="protein sequence ID" value="SUI69377.1"/>
    <property type="molecule type" value="Genomic_DNA"/>
</dbReference>
<dbReference type="SUPFAM" id="SSF74650">
    <property type="entry name" value="Galactose mutarotase-like"/>
    <property type="match status" value="1"/>
</dbReference>
<evidence type="ECO:0000313" key="2">
    <source>
        <dbReference type="Proteomes" id="UP000255529"/>
    </source>
</evidence>
<name>A0A379ZY10_9GAMM</name>
<dbReference type="Proteomes" id="UP000255529">
    <property type="component" value="Unassembled WGS sequence"/>
</dbReference>
<dbReference type="GO" id="GO:0030246">
    <property type="term" value="F:carbohydrate binding"/>
    <property type="evidence" value="ECO:0007669"/>
    <property type="project" value="InterPro"/>
</dbReference>
<dbReference type="GO" id="GO:0005975">
    <property type="term" value="P:carbohydrate metabolic process"/>
    <property type="evidence" value="ECO:0007669"/>
    <property type="project" value="InterPro"/>
</dbReference>